<accession>A0A7C9K6S3</accession>
<sequence>MTRVERLFPAPTLGLVLFVTWLLMVRSLAPGQILLGAFLAIIIPLLTRRFWLPFPRVKHPVKLALFVIGVLRDIVVANLQVSLLILSPKRTPHPGFIEYPLNVSDRLAVTLLANTVTMTPGTVSAYIRQDLTALFIHVLDMRDEESIIREIHERYEKPLKEIFEC</sequence>
<dbReference type="OrthoDB" id="9807187at2"/>
<name>A0A7C9K6S3_9GAMM</name>
<evidence type="ECO:0000256" key="5">
    <source>
        <dbReference type="ARBA" id="ARBA00022989"/>
    </source>
</evidence>
<keyword evidence="5 7" id="KW-1133">Transmembrane helix</keyword>
<gene>
    <name evidence="8" type="ORF">GPL32_10980</name>
</gene>
<evidence type="ECO:0000313" key="8">
    <source>
        <dbReference type="EMBL" id="NDL71021.1"/>
    </source>
</evidence>
<dbReference type="PIRSF" id="PIRSF019239">
    <property type="entry name" value="MrpE"/>
    <property type="match status" value="1"/>
</dbReference>
<comment type="caution">
    <text evidence="8">The sequence shown here is derived from an EMBL/GenBank/DDBJ whole genome shotgun (WGS) entry which is preliminary data.</text>
</comment>
<dbReference type="NCBIfam" id="NF006518">
    <property type="entry name" value="PRK08965.1-2"/>
    <property type="match status" value="1"/>
</dbReference>
<evidence type="ECO:0000256" key="7">
    <source>
        <dbReference type="SAM" id="Phobius"/>
    </source>
</evidence>
<dbReference type="InterPro" id="IPR002758">
    <property type="entry name" value="Cation_antiport_E"/>
</dbReference>
<proteinExistence type="inferred from homology"/>
<feature type="transmembrane region" description="Helical" evidence="7">
    <location>
        <begin position="63"/>
        <end position="87"/>
    </location>
</feature>
<dbReference type="PANTHER" id="PTHR34584:SF1">
    <property type="entry name" value="NA(+)_H(+) ANTIPORTER SUBUNIT E1"/>
    <property type="match status" value="1"/>
</dbReference>
<evidence type="ECO:0000256" key="3">
    <source>
        <dbReference type="ARBA" id="ARBA00022475"/>
    </source>
</evidence>
<dbReference type="Proteomes" id="UP000480312">
    <property type="component" value="Unassembled WGS sequence"/>
</dbReference>
<feature type="transmembrane region" description="Helical" evidence="7">
    <location>
        <begin position="31"/>
        <end position="51"/>
    </location>
</feature>
<reference evidence="8 9" key="1">
    <citation type="submission" date="2020-01" db="EMBL/GenBank/DDBJ databases">
        <title>Whole genome sequencing of Halomonas alkaliphila strain LS44.</title>
        <authorList>
            <person name="Kumar S."/>
            <person name="Paul D."/>
            <person name="Shouche Y."/>
            <person name="Suryavanshi M.V."/>
        </authorList>
    </citation>
    <scope>NUCLEOTIDE SEQUENCE [LARGE SCALE GENOMIC DNA]</scope>
    <source>
        <strain evidence="8 9">LS44</strain>
    </source>
</reference>
<keyword evidence="4 7" id="KW-0812">Transmembrane</keyword>
<keyword evidence="3" id="KW-1003">Cell membrane</keyword>
<organism evidence="8 9">
    <name type="scientific">Vreelandella alkaliphila</name>
    <dbReference type="NCBI Taxonomy" id="272774"/>
    <lineage>
        <taxon>Bacteria</taxon>
        <taxon>Pseudomonadati</taxon>
        <taxon>Pseudomonadota</taxon>
        <taxon>Gammaproteobacteria</taxon>
        <taxon>Oceanospirillales</taxon>
        <taxon>Halomonadaceae</taxon>
        <taxon>Vreelandella</taxon>
    </lineage>
</organism>
<protein>
    <submittedName>
        <fullName evidence="8">Na+/H+ antiporter subunit E</fullName>
    </submittedName>
</protein>
<keyword evidence="6 7" id="KW-0472">Membrane</keyword>
<evidence type="ECO:0000256" key="1">
    <source>
        <dbReference type="ARBA" id="ARBA00004651"/>
    </source>
</evidence>
<comment type="subcellular location">
    <subcellularLocation>
        <location evidence="1">Cell membrane</location>
        <topology evidence="1">Multi-pass membrane protein</topology>
    </subcellularLocation>
</comment>
<dbReference type="GO" id="GO:0008324">
    <property type="term" value="F:monoatomic cation transmembrane transporter activity"/>
    <property type="evidence" value="ECO:0007669"/>
    <property type="project" value="InterPro"/>
</dbReference>
<evidence type="ECO:0000313" key="9">
    <source>
        <dbReference type="Proteomes" id="UP000480312"/>
    </source>
</evidence>
<dbReference type="EMBL" id="JAAEHK010000013">
    <property type="protein sequence ID" value="NDL71021.1"/>
    <property type="molecule type" value="Genomic_DNA"/>
</dbReference>
<dbReference type="RefSeq" id="WP_162218894.1">
    <property type="nucleotide sequence ID" value="NZ_JAAEHK010000013.1"/>
</dbReference>
<evidence type="ECO:0000256" key="4">
    <source>
        <dbReference type="ARBA" id="ARBA00022692"/>
    </source>
</evidence>
<feature type="transmembrane region" description="Helical" evidence="7">
    <location>
        <begin position="7"/>
        <end position="25"/>
    </location>
</feature>
<dbReference type="Pfam" id="PF01899">
    <property type="entry name" value="MNHE"/>
    <property type="match status" value="1"/>
</dbReference>
<evidence type="ECO:0000256" key="6">
    <source>
        <dbReference type="ARBA" id="ARBA00023136"/>
    </source>
</evidence>
<dbReference type="AlphaFoldDB" id="A0A7C9K6S3"/>
<dbReference type="PANTHER" id="PTHR34584">
    <property type="entry name" value="NA(+)/H(+) ANTIPORTER SUBUNIT E1"/>
    <property type="match status" value="1"/>
</dbReference>
<evidence type="ECO:0000256" key="2">
    <source>
        <dbReference type="ARBA" id="ARBA00006228"/>
    </source>
</evidence>
<dbReference type="GO" id="GO:0005886">
    <property type="term" value="C:plasma membrane"/>
    <property type="evidence" value="ECO:0007669"/>
    <property type="project" value="UniProtKB-SubCell"/>
</dbReference>
<comment type="similarity">
    <text evidence="2">Belongs to the CPA3 antiporters (TC 2.A.63) subunit E family.</text>
</comment>